<sequence>MNESSLRRVEFDHENTLHELFISSNDLSLIELKRTNTLSWSMAFGRYLKTIRINSHPICSNSSLYEFIKKILNENLYINRGLLLILKQCVYLYPTKLLHLSFQHHLTTCLTNLTDSYLKYKYIRLLRLIINEIEEKYLLKILPLTNNILDNYHQLDISIIIVLEKLVLINSDVQLQSTLNQKYNQTLIEYFKLHDFDDDELIDLCSILFQINLNKSLQCRFNISNIFIDLLNYIDYDTDTMMNWLLTPETGEKFLIFFLRLIKYLISNRDELKLQAGNDINKHLGGQRVFSCAQCETPLTNRNELVSTRFTGATGRAFLFSHVVNTKQSPVQERMMLTGRHFVRDISCKKCDVKLGWMYEFATEESQRYKEGRVILERALINESDGF</sequence>
<accession>A0A818W7A8</accession>
<protein>
    <recommendedName>
        <fullName evidence="4">Yippee domain-containing protein</fullName>
    </recommendedName>
</protein>
<dbReference type="Proteomes" id="UP000663868">
    <property type="component" value="Unassembled WGS sequence"/>
</dbReference>
<dbReference type="AlphaFoldDB" id="A0A818W7A8"/>
<evidence type="ECO:0000256" key="2">
    <source>
        <dbReference type="ARBA" id="ARBA00022723"/>
    </source>
</evidence>
<dbReference type="InterPro" id="IPR034751">
    <property type="entry name" value="Yippee"/>
</dbReference>
<dbReference type="PANTHER" id="PTHR13848">
    <property type="entry name" value="PROTEIN YIPPEE-LIKE CG15309-RELATED"/>
    <property type="match status" value="1"/>
</dbReference>
<comment type="caution">
    <text evidence="5">The sequence shown here is derived from an EMBL/GenBank/DDBJ whole genome shotgun (WGS) entry which is preliminary data.</text>
</comment>
<dbReference type="PROSITE" id="PS51792">
    <property type="entry name" value="YIPPEE"/>
    <property type="match status" value="1"/>
</dbReference>
<dbReference type="EMBL" id="CAJOBB010000642">
    <property type="protein sequence ID" value="CAF3721984.1"/>
    <property type="molecule type" value="Genomic_DNA"/>
</dbReference>
<gene>
    <name evidence="5" type="ORF">KXQ929_LOCUS12468</name>
</gene>
<evidence type="ECO:0000256" key="1">
    <source>
        <dbReference type="ARBA" id="ARBA00005613"/>
    </source>
</evidence>
<reference evidence="5" key="1">
    <citation type="submission" date="2021-02" db="EMBL/GenBank/DDBJ databases">
        <authorList>
            <person name="Nowell W R."/>
        </authorList>
    </citation>
    <scope>NUCLEOTIDE SEQUENCE</scope>
</reference>
<name>A0A818W7A8_9BILA</name>
<dbReference type="Pfam" id="PF03226">
    <property type="entry name" value="Yippee-Mis18"/>
    <property type="match status" value="1"/>
</dbReference>
<comment type="similarity">
    <text evidence="1">Belongs to the yippee family.</text>
</comment>
<evidence type="ECO:0000256" key="3">
    <source>
        <dbReference type="ARBA" id="ARBA00022833"/>
    </source>
</evidence>
<feature type="domain" description="Yippee" evidence="4">
    <location>
        <begin position="288"/>
        <end position="385"/>
    </location>
</feature>
<keyword evidence="3" id="KW-0862">Zinc</keyword>
<keyword evidence="2" id="KW-0479">Metal-binding</keyword>
<evidence type="ECO:0000259" key="4">
    <source>
        <dbReference type="PROSITE" id="PS51792"/>
    </source>
</evidence>
<dbReference type="InterPro" id="IPR039058">
    <property type="entry name" value="Yippee_fam"/>
</dbReference>
<evidence type="ECO:0000313" key="5">
    <source>
        <dbReference type="EMBL" id="CAF3721984.1"/>
    </source>
</evidence>
<evidence type="ECO:0000313" key="6">
    <source>
        <dbReference type="Proteomes" id="UP000663868"/>
    </source>
</evidence>
<dbReference type="InterPro" id="IPR004910">
    <property type="entry name" value="Yippee/Mis18/Cereblon"/>
</dbReference>
<proteinExistence type="inferred from homology"/>
<organism evidence="5 6">
    <name type="scientific">Adineta steineri</name>
    <dbReference type="NCBI Taxonomy" id="433720"/>
    <lineage>
        <taxon>Eukaryota</taxon>
        <taxon>Metazoa</taxon>
        <taxon>Spiralia</taxon>
        <taxon>Gnathifera</taxon>
        <taxon>Rotifera</taxon>
        <taxon>Eurotatoria</taxon>
        <taxon>Bdelloidea</taxon>
        <taxon>Adinetida</taxon>
        <taxon>Adinetidae</taxon>
        <taxon>Adineta</taxon>
    </lineage>
</organism>
<dbReference type="GO" id="GO:0046872">
    <property type="term" value="F:metal ion binding"/>
    <property type="evidence" value="ECO:0007669"/>
    <property type="project" value="UniProtKB-KW"/>
</dbReference>